<sequence length="221" mass="22541">MEECMTVRPAERADQAERAIRAGRIVAIVRLPRLSEVAATAITETLVSSGVTAMEFTLTTENALRAVTAARAVVGERAVIGAGTVLSVREVEEAADAGAQFIVSPDVNVDVIEATVRRGMLSLPGAFTATEVRRAVEAGAAMVKLFPAGPGGVEYLKALRGPLPEVAFVPTGGIDVTSVADFLGAGAVAVALGSGLVSSAEDLSGLADRARRAVESAGGAR</sequence>
<dbReference type="InterPro" id="IPR000887">
    <property type="entry name" value="Aldlse_KDPG_KHG"/>
</dbReference>
<comment type="caution">
    <text evidence="6">The sequence shown here is derived from an EMBL/GenBank/DDBJ whole genome shotgun (WGS) entry which is preliminary data.</text>
</comment>
<evidence type="ECO:0000256" key="1">
    <source>
        <dbReference type="ARBA" id="ARBA00004761"/>
    </source>
</evidence>
<evidence type="ECO:0000313" key="7">
    <source>
        <dbReference type="Proteomes" id="UP001597046"/>
    </source>
</evidence>
<protein>
    <submittedName>
        <fullName evidence="6">Bifunctional 4-hydroxy-2-oxoglutarate aldolase/2-dehydro-3-deoxy-phosphogluconate aldolase</fullName>
    </submittedName>
</protein>
<dbReference type="Gene3D" id="3.20.20.70">
    <property type="entry name" value="Aldolase class I"/>
    <property type="match status" value="1"/>
</dbReference>
<dbReference type="CDD" id="cd00452">
    <property type="entry name" value="KDPG_aldolase"/>
    <property type="match status" value="1"/>
</dbReference>
<proteinExistence type="inferred from homology"/>
<dbReference type="Pfam" id="PF01081">
    <property type="entry name" value="Aldolase"/>
    <property type="match status" value="1"/>
</dbReference>
<reference evidence="7" key="1">
    <citation type="journal article" date="2019" name="Int. J. Syst. Evol. Microbiol.">
        <title>The Global Catalogue of Microorganisms (GCM) 10K type strain sequencing project: providing services to taxonomists for standard genome sequencing and annotation.</title>
        <authorList>
            <consortium name="The Broad Institute Genomics Platform"/>
            <consortium name="The Broad Institute Genome Sequencing Center for Infectious Disease"/>
            <person name="Wu L."/>
            <person name="Ma J."/>
        </authorList>
    </citation>
    <scope>NUCLEOTIDE SEQUENCE [LARGE SCALE GENOMIC DNA]</scope>
    <source>
        <strain evidence="7">CCUG 57508</strain>
    </source>
</reference>
<evidence type="ECO:0000256" key="4">
    <source>
        <dbReference type="ARBA" id="ARBA00023239"/>
    </source>
</evidence>
<comment type="subunit">
    <text evidence="3">Homotrimer.</text>
</comment>
<dbReference type="NCBIfam" id="TIGR01182">
    <property type="entry name" value="eda"/>
    <property type="match status" value="1"/>
</dbReference>
<accession>A0ABW3MSB2</accession>
<evidence type="ECO:0000256" key="3">
    <source>
        <dbReference type="ARBA" id="ARBA00011233"/>
    </source>
</evidence>
<dbReference type="RefSeq" id="WP_386050967.1">
    <property type="nucleotide sequence ID" value="NZ_JBHTKH010000001.1"/>
</dbReference>
<dbReference type="SUPFAM" id="SSF51569">
    <property type="entry name" value="Aldolase"/>
    <property type="match status" value="1"/>
</dbReference>
<dbReference type="Proteomes" id="UP001597046">
    <property type="component" value="Unassembled WGS sequence"/>
</dbReference>
<dbReference type="PANTHER" id="PTHR30246:SF1">
    <property type="entry name" value="2-DEHYDRO-3-DEOXY-6-PHOSPHOGALACTONATE ALDOLASE-RELATED"/>
    <property type="match status" value="1"/>
</dbReference>
<dbReference type="PANTHER" id="PTHR30246">
    <property type="entry name" value="2-KETO-3-DEOXY-6-PHOSPHOGLUCONATE ALDOLASE"/>
    <property type="match status" value="1"/>
</dbReference>
<evidence type="ECO:0000313" key="6">
    <source>
        <dbReference type="EMBL" id="MFD1053486.1"/>
    </source>
</evidence>
<dbReference type="PROSITE" id="PS00160">
    <property type="entry name" value="ALDOLASE_KDPG_KHG_2"/>
    <property type="match status" value="1"/>
</dbReference>
<dbReference type="InterPro" id="IPR031338">
    <property type="entry name" value="KDPG/KHG_AS_2"/>
</dbReference>
<evidence type="ECO:0000256" key="2">
    <source>
        <dbReference type="ARBA" id="ARBA00006906"/>
    </source>
</evidence>
<evidence type="ECO:0000256" key="5">
    <source>
        <dbReference type="ARBA" id="ARBA00023277"/>
    </source>
</evidence>
<dbReference type="EMBL" id="JBHTKH010000001">
    <property type="protein sequence ID" value="MFD1053486.1"/>
    <property type="molecule type" value="Genomic_DNA"/>
</dbReference>
<name>A0ABW3MSB2_9MICO</name>
<gene>
    <name evidence="6" type="ORF">ACFQ2V_04135</name>
</gene>
<keyword evidence="5" id="KW-0119">Carbohydrate metabolism</keyword>
<organism evidence="6 7">
    <name type="scientific">Terrabacter terrigena</name>
    <dbReference type="NCBI Taxonomy" id="574718"/>
    <lineage>
        <taxon>Bacteria</taxon>
        <taxon>Bacillati</taxon>
        <taxon>Actinomycetota</taxon>
        <taxon>Actinomycetes</taxon>
        <taxon>Micrococcales</taxon>
        <taxon>Intrasporangiaceae</taxon>
        <taxon>Terrabacter</taxon>
    </lineage>
</organism>
<dbReference type="InterPro" id="IPR013785">
    <property type="entry name" value="Aldolase_TIM"/>
</dbReference>
<keyword evidence="4" id="KW-0456">Lyase</keyword>
<comment type="similarity">
    <text evidence="2">Belongs to the KHG/KDPG aldolase family.</text>
</comment>
<comment type="pathway">
    <text evidence="1">Carbohydrate acid metabolism.</text>
</comment>
<keyword evidence="7" id="KW-1185">Reference proteome</keyword>